<dbReference type="InterPro" id="IPR001296">
    <property type="entry name" value="Glyco_trans_1"/>
</dbReference>
<keyword evidence="1 2" id="KW-0808">Transferase</keyword>
<evidence type="ECO:0000313" key="3">
    <source>
        <dbReference type="Proteomes" id="UP000190951"/>
    </source>
</evidence>
<dbReference type="Pfam" id="PF00534">
    <property type="entry name" value="Glycos_transf_1"/>
    <property type="match status" value="1"/>
</dbReference>
<dbReference type="AlphaFoldDB" id="A0A1S8L3W6"/>
<dbReference type="GO" id="GO:0009103">
    <property type="term" value="P:lipopolysaccharide biosynthetic process"/>
    <property type="evidence" value="ECO:0007669"/>
    <property type="project" value="TreeGrafter"/>
</dbReference>
<dbReference type="PANTHER" id="PTHR46401">
    <property type="entry name" value="GLYCOSYLTRANSFERASE WBBK-RELATED"/>
    <property type="match status" value="1"/>
</dbReference>
<gene>
    <name evidence="2" type="primary">mshA_1</name>
    <name evidence="2" type="ORF">CROST_029420</name>
</gene>
<dbReference type="Proteomes" id="UP000190951">
    <property type="component" value="Chromosome"/>
</dbReference>
<keyword evidence="3" id="KW-1185">Reference proteome</keyword>
<dbReference type="PANTHER" id="PTHR46401:SF2">
    <property type="entry name" value="GLYCOSYLTRANSFERASE WBBK-RELATED"/>
    <property type="match status" value="1"/>
</dbReference>
<dbReference type="SUPFAM" id="SSF53756">
    <property type="entry name" value="UDP-Glycosyltransferase/glycogen phosphorylase"/>
    <property type="match status" value="1"/>
</dbReference>
<organism evidence="2 3">
    <name type="scientific">Clostridium felsineum</name>
    <dbReference type="NCBI Taxonomy" id="36839"/>
    <lineage>
        <taxon>Bacteria</taxon>
        <taxon>Bacillati</taxon>
        <taxon>Bacillota</taxon>
        <taxon>Clostridia</taxon>
        <taxon>Eubacteriales</taxon>
        <taxon>Clostridiaceae</taxon>
        <taxon>Clostridium</taxon>
    </lineage>
</organism>
<dbReference type="GO" id="GO:0102710">
    <property type="term" value="F:D-inositol-3-phosphate glycosyltransferase activity"/>
    <property type="evidence" value="ECO:0007669"/>
    <property type="project" value="UniProtKB-EC"/>
</dbReference>
<proteinExistence type="predicted"/>
<name>A0A1S8L3W6_9CLOT</name>
<dbReference type="EC" id="2.4.1.250" evidence="2"/>
<dbReference type="Gene3D" id="3.40.50.2000">
    <property type="entry name" value="Glycogen Phosphorylase B"/>
    <property type="match status" value="2"/>
</dbReference>
<keyword evidence="2" id="KW-0328">Glycosyltransferase</keyword>
<evidence type="ECO:0000313" key="2">
    <source>
        <dbReference type="EMBL" id="URZ12225.1"/>
    </source>
</evidence>
<dbReference type="EMBL" id="CP096983">
    <property type="protein sequence ID" value="URZ12225.1"/>
    <property type="molecule type" value="Genomic_DNA"/>
</dbReference>
<dbReference type="KEGG" id="crw:CROST_029420"/>
<dbReference type="STRING" id="84029.CROST_26090"/>
<sequence>MKYCVLYPEAKNVHLIKDVGMLAYKLNKLYNVDSCVACYNNDKYEYLESEVKGLKIHFIERKHKHFINIFKYLKKEARNIDVLQIFHVTFKSVVYAFLYKFFNKKGTIFLKLDCSNELVVKLQNLKFFERIILNSYFKKVDIIGVEQEDIFEKFQNILPTYKGKLLNVSNGLDFDKSIFEKDVDYSTKENIIITVGRIGSPEKSMDILINAFKDINKEIRSNWKLIFVGPIDEKFKGYIKEFFSKYAGEKKYIEFKGPIYNRTELFEEYRKAKIFCLTSEYESFAFSLIEAGAFGDVIVSTDVGIASEIIKNSNGELIPFKDSKVLTEILTKMIKSNELKIFGESTEKFVRKKYSWNKITEILYKKITEIRGKSVND</sequence>
<reference evidence="2 3" key="1">
    <citation type="submission" date="2022-04" db="EMBL/GenBank/DDBJ databases">
        <title>Genome sequence of C. roseum typestrain.</title>
        <authorList>
            <person name="Poehlein A."/>
            <person name="Schoch T."/>
            <person name="Duerre P."/>
            <person name="Daniel R."/>
        </authorList>
    </citation>
    <scope>NUCLEOTIDE SEQUENCE [LARGE SCALE GENOMIC DNA]</scope>
    <source>
        <strain evidence="2 3">DSM 7320</strain>
    </source>
</reference>
<accession>A0A1S8L3W6</accession>
<evidence type="ECO:0000256" key="1">
    <source>
        <dbReference type="ARBA" id="ARBA00022679"/>
    </source>
</evidence>
<protein>
    <submittedName>
        <fullName evidence="2">D-inositol-3-phosphate glycosyltransferase</fullName>
        <ecNumber evidence="2">2.4.1.250</ecNumber>
    </submittedName>
</protein>
<dbReference type="RefSeq" id="WP_077833874.1">
    <property type="nucleotide sequence ID" value="NZ_CP096983.1"/>
</dbReference>